<accession>A0A497EJD4</accession>
<dbReference type="Proteomes" id="UP000278475">
    <property type="component" value="Unassembled WGS sequence"/>
</dbReference>
<feature type="transmembrane region" description="Helical" evidence="1">
    <location>
        <begin position="42"/>
        <end position="58"/>
    </location>
</feature>
<feature type="transmembrane region" description="Helical" evidence="1">
    <location>
        <begin position="147"/>
        <end position="177"/>
    </location>
</feature>
<sequence>MTIPGISAIVQDLVLGILLFLVIIVTVYITRRFSNVWVNRKIIHLSSVPAILAYMYVFHEPYVFFSFAIFFSIALTVPHIQNREYSWFQIKNNFGEIFYCLSFAILSILFWNISKILAGVAMLFTAIGDSVTGLVRSRFMRERGKHWTGIFAMFISCSLIGLVFLGALGVLLSVIATLAEVQPWIDDNLSIPFSTALLGLLFLNVPVL</sequence>
<name>A0A497EJD4_9CREN</name>
<evidence type="ECO:0000256" key="1">
    <source>
        <dbReference type="SAM" id="Phobius"/>
    </source>
</evidence>
<gene>
    <name evidence="2" type="ORF">DRJ31_10665</name>
</gene>
<keyword evidence="1" id="KW-0812">Transmembrane</keyword>
<reference evidence="2 3" key="1">
    <citation type="submission" date="2018-06" db="EMBL/GenBank/DDBJ databases">
        <title>Extensive metabolic versatility and redundancy in microbially diverse, dynamic hydrothermal sediments.</title>
        <authorList>
            <person name="Dombrowski N."/>
            <person name="Teske A."/>
            <person name="Baker B.J."/>
        </authorList>
    </citation>
    <scope>NUCLEOTIDE SEQUENCE [LARGE SCALE GENOMIC DNA]</scope>
    <source>
        <strain evidence="2">B66_G16</strain>
    </source>
</reference>
<organism evidence="2 3">
    <name type="scientific">Thermoproteota archaeon</name>
    <dbReference type="NCBI Taxonomy" id="2056631"/>
    <lineage>
        <taxon>Archaea</taxon>
        <taxon>Thermoproteota</taxon>
    </lineage>
</organism>
<feature type="transmembrane region" description="Helical" evidence="1">
    <location>
        <begin position="116"/>
        <end position="135"/>
    </location>
</feature>
<evidence type="ECO:0008006" key="4">
    <source>
        <dbReference type="Google" id="ProtNLM"/>
    </source>
</evidence>
<comment type="caution">
    <text evidence="2">The sequence shown here is derived from an EMBL/GenBank/DDBJ whole genome shotgun (WGS) entry which is preliminary data.</text>
</comment>
<protein>
    <recommendedName>
        <fullName evidence="4">Dolichol kinase</fullName>
    </recommendedName>
</protein>
<feature type="transmembrane region" description="Helical" evidence="1">
    <location>
        <begin position="64"/>
        <end position="81"/>
    </location>
</feature>
<keyword evidence="1" id="KW-0472">Membrane</keyword>
<dbReference type="EMBL" id="QMQV01000221">
    <property type="protein sequence ID" value="RLE45892.1"/>
    <property type="molecule type" value="Genomic_DNA"/>
</dbReference>
<feature type="transmembrane region" description="Helical" evidence="1">
    <location>
        <begin position="189"/>
        <end position="207"/>
    </location>
</feature>
<keyword evidence="1" id="KW-1133">Transmembrane helix</keyword>
<proteinExistence type="predicted"/>
<feature type="transmembrane region" description="Helical" evidence="1">
    <location>
        <begin position="6"/>
        <end position="30"/>
    </location>
</feature>
<feature type="transmembrane region" description="Helical" evidence="1">
    <location>
        <begin position="93"/>
        <end position="110"/>
    </location>
</feature>
<dbReference type="AlphaFoldDB" id="A0A497EJD4"/>
<evidence type="ECO:0000313" key="2">
    <source>
        <dbReference type="EMBL" id="RLE45892.1"/>
    </source>
</evidence>
<evidence type="ECO:0000313" key="3">
    <source>
        <dbReference type="Proteomes" id="UP000278475"/>
    </source>
</evidence>